<dbReference type="GO" id="GO:0005524">
    <property type="term" value="F:ATP binding"/>
    <property type="evidence" value="ECO:0007669"/>
    <property type="project" value="UniProtKB-UniRule"/>
</dbReference>
<evidence type="ECO:0000256" key="2">
    <source>
        <dbReference type="ARBA" id="ARBA00004479"/>
    </source>
</evidence>
<keyword evidence="12" id="KW-0677">Repeat</keyword>
<keyword evidence="6" id="KW-0723">Serine/threonine-protein kinase</keyword>
<dbReference type="FunFam" id="3.80.10.10:FF:000288">
    <property type="entry name" value="LRR receptor-like serine/threonine-protein kinase EFR"/>
    <property type="match status" value="1"/>
</dbReference>
<keyword evidence="7" id="KW-0597">Phosphoprotein</keyword>
<dbReference type="SMART" id="SM00220">
    <property type="entry name" value="S_TKc"/>
    <property type="match status" value="1"/>
</dbReference>
<dbReference type="SUPFAM" id="SSF52058">
    <property type="entry name" value="L domain-like"/>
    <property type="match status" value="2"/>
</dbReference>
<keyword evidence="11 24" id="KW-0732">Signal</keyword>
<dbReference type="Gene3D" id="3.80.10.10">
    <property type="entry name" value="Ribonuclease Inhibitor"/>
    <property type="match status" value="4"/>
</dbReference>
<dbReference type="FunFam" id="3.80.10.10:FF:000095">
    <property type="entry name" value="LRR receptor-like serine/threonine-protein kinase GSO1"/>
    <property type="match status" value="1"/>
</dbReference>
<keyword evidence="16 23" id="KW-1133">Transmembrane helix</keyword>
<dbReference type="InterPro" id="IPR008271">
    <property type="entry name" value="Ser/Thr_kinase_AS"/>
</dbReference>
<keyword evidence="8" id="KW-0433">Leucine-rich repeat</keyword>
<evidence type="ECO:0000256" key="7">
    <source>
        <dbReference type="ARBA" id="ARBA00022553"/>
    </source>
</evidence>
<evidence type="ECO:0000256" key="17">
    <source>
        <dbReference type="ARBA" id="ARBA00023136"/>
    </source>
</evidence>
<keyword evidence="14" id="KW-0418">Kinase</keyword>
<evidence type="ECO:0000256" key="8">
    <source>
        <dbReference type="ARBA" id="ARBA00022614"/>
    </source>
</evidence>
<evidence type="ECO:0000256" key="15">
    <source>
        <dbReference type="ARBA" id="ARBA00022840"/>
    </source>
</evidence>
<dbReference type="InterPro" id="IPR017441">
    <property type="entry name" value="Protein_kinase_ATP_BS"/>
</dbReference>
<evidence type="ECO:0000256" key="10">
    <source>
        <dbReference type="ARBA" id="ARBA00022692"/>
    </source>
</evidence>
<evidence type="ECO:0000256" key="1">
    <source>
        <dbReference type="ARBA" id="ARBA00004162"/>
    </source>
</evidence>
<evidence type="ECO:0000256" key="3">
    <source>
        <dbReference type="ARBA" id="ARBA00008684"/>
    </source>
</evidence>
<dbReference type="Proteomes" id="UP000077755">
    <property type="component" value="Chromosome 2"/>
</dbReference>
<comment type="catalytic activity">
    <reaction evidence="21">
        <text>L-seryl-[protein] + ATP = O-phospho-L-seryl-[protein] + ADP + H(+)</text>
        <dbReference type="Rhea" id="RHEA:17989"/>
        <dbReference type="Rhea" id="RHEA-COMP:9863"/>
        <dbReference type="Rhea" id="RHEA-COMP:11604"/>
        <dbReference type="ChEBI" id="CHEBI:15378"/>
        <dbReference type="ChEBI" id="CHEBI:29999"/>
        <dbReference type="ChEBI" id="CHEBI:30616"/>
        <dbReference type="ChEBI" id="CHEBI:83421"/>
        <dbReference type="ChEBI" id="CHEBI:456216"/>
        <dbReference type="EC" id="2.7.11.1"/>
    </reaction>
</comment>
<dbReference type="KEGG" id="dcr:108207841"/>
<feature type="transmembrane region" description="Helical" evidence="23">
    <location>
        <begin position="651"/>
        <end position="672"/>
    </location>
</feature>
<keyword evidence="5" id="KW-1003">Cell membrane</keyword>
<evidence type="ECO:0000256" key="12">
    <source>
        <dbReference type="ARBA" id="ARBA00022737"/>
    </source>
</evidence>
<dbReference type="PANTHER" id="PTHR27008:SF592">
    <property type="entry name" value="LEUCINE-RICH REPEAT RECEPTOR-LIKE PROTEIN KINASE FAMILY PROTEIN-RELATED"/>
    <property type="match status" value="1"/>
</dbReference>
<evidence type="ECO:0000256" key="14">
    <source>
        <dbReference type="ARBA" id="ARBA00022777"/>
    </source>
</evidence>
<keyword evidence="13 22" id="KW-0547">Nucleotide-binding</keyword>
<dbReference type="AlphaFoldDB" id="A0AAF0WKB8"/>
<evidence type="ECO:0000256" key="11">
    <source>
        <dbReference type="ARBA" id="ARBA00022729"/>
    </source>
</evidence>
<protein>
    <recommendedName>
        <fullName evidence="4">non-specific serine/threonine protein kinase</fullName>
        <ecNumber evidence="4">2.7.11.1</ecNumber>
    </recommendedName>
</protein>
<feature type="signal peptide" evidence="24">
    <location>
        <begin position="1"/>
        <end position="19"/>
    </location>
</feature>
<dbReference type="InterPro" id="IPR032675">
    <property type="entry name" value="LRR_dom_sf"/>
</dbReference>
<organism evidence="26 27">
    <name type="scientific">Daucus carota subsp. sativus</name>
    <name type="common">Carrot</name>
    <dbReference type="NCBI Taxonomy" id="79200"/>
    <lineage>
        <taxon>Eukaryota</taxon>
        <taxon>Viridiplantae</taxon>
        <taxon>Streptophyta</taxon>
        <taxon>Embryophyta</taxon>
        <taxon>Tracheophyta</taxon>
        <taxon>Spermatophyta</taxon>
        <taxon>Magnoliopsida</taxon>
        <taxon>eudicotyledons</taxon>
        <taxon>Gunneridae</taxon>
        <taxon>Pentapetalae</taxon>
        <taxon>asterids</taxon>
        <taxon>campanulids</taxon>
        <taxon>Apiales</taxon>
        <taxon>Apiaceae</taxon>
        <taxon>Apioideae</taxon>
        <taxon>Scandiceae</taxon>
        <taxon>Daucinae</taxon>
        <taxon>Daucus</taxon>
        <taxon>Daucus sect. Daucus</taxon>
    </lineage>
</organism>
<evidence type="ECO:0000256" key="23">
    <source>
        <dbReference type="SAM" id="Phobius"/>
    </source>
</evidence>
<dbReference type="InterPro" id="IPR000719">
    <property type="entry name" value="Prot_kinase_dom"/>
</dbReference>
<dbReference type="PANTHER" id="PTHR27008">
    <property type="entry name" value="OS04G0122200 PROTEIN"/>
    <property type="match status" value="1"/>
</dbReference>
<evidence type="ECO:0000256" key="24">
    <source>
        <dbReference type="SAM" id="SignalP"/>
    </source>
</evidence>
<keyword evidence="19" id="KW-0325">Glycoprotein</keyword>
<keyword evidence="27" id="KW-1185">Reference proteome</keyword>
<evidence type="ECO:0000256" key="21">
    <source>
        <dbReference type="ARBA" id="ARBA00048679"/>
    </source>
</evidence>
<feature type="binding site" evidence="22">
    <location>
        <position position="738"/>
    </location>
    <ligand>
        <name>ATP</name>
        <dbReference type="ChEBI" id="CHEBI:30616"/>
    </ligand>
</feature>
<evidence type="ECO:0000313" key="27">
    <source>
        <dbReference type="Proteomes" id="UP000077755"/>
    </source>
</evidence>
<evidence type="ECO:0000313" key="26">
    <source>
        <dbReference type="EMBL" id="WOG90131.1"/>
    </source>
</evidence>
<comment type="similarity">
    <text evidence="3">Belongs to the protein kinase superfamily. Ser/Thr protein kinase family.</text>
</comment>
<dbReference type="Pfam" id="PF00069">
    <property type="entry name" value="Pkinase"/>
    <property type="match status" value="1"/>
</dbReference>
<comment type="subcellular location">
    <subcellularLocation>
        <location evidence="1">Cell membrane</location>
        <topology evidence="1">Single-pass membrane protein</topology>
    </subcellularLocation>
    <subcellularLocation>
        <location evidence="2">Membrane</location>
        <topology evidence="2">Single-pass type I membrane protein</topology>
    </subcellularLocation>
</comment>
<proteinExistence type="inferred from homology"/>
<dbReference type="InterPro" id="IPR051809">
    <property type="entry name" value="Plant_receptor-like_S/T_kinase"/>
</dbReference>
<dbReference type="GO" id="GO:0004674">
    <property type="term" value="F:protein serine/threonine kinase activity"/>
    <property type="evidence" value="ECO:0007669"/>
    <property type="project" value="UniProtKB-KW"/>
</dbReference>
<dbReference type="FunFam" id="3.30.200.20:FF:000432">
    <property type="entry name" value="LRR receptor-like serine/threonine-protein kinase EFR"/>
    <property type="match status" value="1"/>
</dbReference>
<dbReference type="PROSITE" id="PS50011">
    <property type="entry name" value="PROTEIN_KINASE_DOM"/>
    <property type="match status" value="1"/>
</dbReference>
<evidence type="ECO:0000256" key="20">
    <source>
        <dbReference type="ARBA" id="ARBA00047899"/>
    </source>
</evidence>
<keyword evidence="15 22" id="KW-0067">ATP-binding</keyword>
<dbReference type="FunFam" id="1.10.510.10:FF:000358">
    <property type="entry name" value="Putative leucine-rich repeat receptor-like serine/threonine-protein kinase"/>
    <property type="match status" value="1"/>
</dbReference>
<name>A0AAF0WKB8_DAUCS</name>
<dbReference type="Gene3D" id="3.30.200.20">
    <property type="entry name" value="Phosphorylase Kinase, domain 1"/>
    <property type="match status" value="1"/>
</dbReference>
<evidence type="ECO:0000256" key="16">
    <source>
        <dbReference type="ARBA" id="ARBA00022989"/>
    </source>
</evidence>
<dbReference type="Pfam" id="PF00560">
    <property type="entry name" value="LRR_1"/>
    <property type="match status" value="7"/>
</dbReference>
<evidence type="ECO:0000256" key="6">
    <source>
        <dbReference type="ARBA" id="ARBA00022527"/>
    </source>
</evidence>
<comment type="catalytic activity">
    <reaction evidence="20">
        <text>L-threonyl-[protein] + ATP = O-phospho-L-threonyl-[protein] + ADP + H(+)</text>
        <dbReference type="Rhea" id="RHEA:46608"/>
        <dbReference type="Rhea" id="RHEA-COMP:11060"/>
        <dbReference type="Rhea" id="RHEA-COMP:11605"/>
        <dbReference type="ChEBI" id="CHEBI:15378"/>
        <dbReference type="ChEBI" id="CHEBI:30013"/>
        <dbReference type="ChEBI" id="CHEBI:30616"/>
        <dbReference type="ChEBI" id="CHEBI:61977"/>
        <dbReference type="ChEBI" id="CHEBI:456216"/>
        <dbReference type="EC" id="2.7.11.1"/>
    </reaction>
</comment>
<sequence length="1026" mass="113199">MVLHFVVLFISTLAASSNCRNSVAATFLSNVTDQQALLSLKAYITGDQNGVLSSWNHSIHFCQWEGVTCSRRRQRVTVLDLSSQQLDGILSPHIGNLSFLRAVYLERNNFRGSIPEEFGKLFRLRYLHLGINSFQGTFPMNLSHCSDIRNISIEENNLGGKLPTAFSSWSKLVVFNAYKNHFTGSVSSSIGNASSLRFLDIGTNNLTGNIPSEVSHLLKLEFLRLAGNVLSGTFPLPRYNTSSLSYINLAVNNLQGRLPADFFFTLPHLQIFYAAKNNFSGPLPTSLTNASKLLYFDMFSNNIRGPVPMDLGSLLNLEWLNLGYNQLGHNQAPGGLSFLGSLVNSTRLTFLGLEANDFSGEIPNSIANLSTALDQLVFSYNYLHGSIPQDIGKFSNITYLTFYENLLQGSVPESVCTLSKLGSLSLGYNNISGEIPACLSNITGLLLLSLQSNMLHGRIPKSIYNISSLEGLSLHSNHLSGVIPEHIMGLSHIIRLYLDHNKLTGNLPSDIGRLINIVDLNVSDNKLTGKIPTSLGACVMLEELYMGQNLFEGRIPSSFKALKGLAFLDLSNNNLSGSIPRFLGEFRLVQFLNLSHNKLEGEVPKTGLFSNVSAFSVVGNHGLCGGIKALQLPSCPAKKLKTKKREFPLRIIPLVVLLPLATLLACIVFVFYRIKKSKQQNVPVIVLQDNQYPRLTYQDLMLATLCFSQDNLLGQGRYGSVYKGILKLDSLQQTVAVKVLNVDVHGANKNFLAECEVLRNTRHRNLLKIITACSSIDNKGNDFKALVLEFMKNGSLDKWLHPSPSGEGNERNLTLIERINIAIDIALAVDYLHHHCPKKIIHCDIKPSNILLDEDLVARLSDFGLSRVFLTNVSDFNHAQTSSTGVRGTVGYVPPEYGMGGKISAEGDMYSYGILLLEMFSGQTPTGSNILMDHADNLHHYVKKALPHRVMDIVDPQIILQSEDHCSLKHKSLSRSHILSRMEGCLASVFEVGVLCSVEMPKERIGISVAIEQLREAKDKLLLQGL</sequence>
<reference evidence="26" key="1">
    <citation type="journal article" date="2016" name="Nat. Genet.">
        <title>A high-quality carrot genome assembly provides new insights into carotenoid accumulation and asterid genome evolution.</title>
        <authorList>
            <person name="Iorizzo M."/>
            <person name="Ellison S."/>
            <person name="Senalik D."/>
            <person name="Zeng P."/>
            <person name="Satapoomin P."/>
            <person name="Huang J."/>
            <person name="Bowman M."/>
            <person name="Iovene M."/>
            <person name="Sanseverino W."/>
            <person name="Cavagnaro P."/>
            <person name="Yildiz M."/>
            <person name="Macko-Podgorni A."/>
            <person name="Moranska E."/>
            <person name="Grzebelus E."/>
            <person name="Grzebelus D."/>
            <person name="Ashrafi H."/>
            <person name="Zheng Z."/>
            <person name="Cheng S."/>
            <person name="Spooner D."/>
            <person name="Van Deynze A."/>
            <person name="Simon P."/>
        </authorList>
    </citation>
    <scope>NUCLEOTIDE SEQUENCE</scope>
    <source>
        <tissue evidence="26">Leaf</tissue>
    </source>
</reference>
<dbReference type="EC" id="2.7.11.1" evidence="4"/>
<keyword evidence="18" id="KW-0675">Receptor</keyword>
<dbReference type="InterPro" id="IPR001611">
    <property type="entry name" value="Leu-rich_rpt"/>
</dbReference>
<feature type="chain" id="PRO_5042206004" description="non-specific serine/threonine protein kinase" evidence="24">
    <location>
        <begin position="20"/>
        <end position="1026"/>
    </location>
</feature>
<dbReference type="EMBL" id="CP093344">
    <property type="protein sequence ID" value="WOG90131.1"/>
    <property type="molecule type" value="Genomic_DNA"/>
</dbReference>
<gene>
    <name evidence="26" type="ORF">DCAR_0209373</name>
</gene>
<keyword evidence="10 23" id="KW-0812">Transmembrane</keyword>
<dbReference type="InterPro" id="IPR011009">
    <property type="entry name" value="Kinase-like_dom_sf"/>
</dbReference>
<keyword evidence="17 23" id="KW-0472">Membrane</keyword>
<dbReference type="PROSITE" id="PS00108">
    <property type="entry name" value="PROTEIN_KINASE_ST"/>
    <property type="match status" value="1"/>
</dbReference>
<reference evidence="26" key="2">
    <citation type="submission" date="2022-03" db="EMBL/GenBank/DDBJ databases">
        <title>Draft title - Genomic analysis of global carrot germplasm unveils the trajectory of domestication and the origin of high carotenoid orange carrot.</title>
        <authorList>
            <person name="Iorizzo M."/>
            <person name="Ellison S."/>
            <person name="Senalik D."/>
            <person name="Macko-Podgorni A."/>
            <person name="Grzebelus D."/>
            <person name="Bostan H."/>
            <person name="Rolling W."/>
            <person name="Curaba J."/>
            <person name="Simon P."/>
        </authorList>
    </citation>
    <scope>NUCLEOTIDE SEQUENCE</scope>
    <source>
        <tissue evidence="26">Leaf</tissue>
    </source>
</reference>
<evidence type="ECO:0000256" key="19">
    <source>
        <dbReference type="ARBA" id="ARBA00023180"/>
    </source>
</evidence>
<dbReference type="InterPro" id="IPR013210">
    <property type="entry name" value="LRR_N_plant-typ"/>
</dbReference>
<evidence type="ECO:0000256" key="4">
    <source>
        <dbReference type="ARBA" id="ARBA00012513"/>
    </source>
</evidence>
<feature type="domain" description="Protein kinase" evidence="25">
    <location>
        <begin position="707"/>
        <end position="980"/>
    </location>
</feature>
<evidence type="ECO:0000259" key="25">
    <source>
        <dbReference type="PROSITE" id="PS50011"/>
    </source>
</evidence>
<keyword evidence="9" id="KW-0808">Transferase</keyword>
<dbReference type="GO" id="GO:0005886">
    <property type="term" value="C:plasma membrane"/>
    <property type="evidence" value="ECO:0007669"/>
    <property type="project" value="UniProtKB-SubCell"/>
</dbReference>
<evidence type="ECO:0000256" key="9">
    <source>
        <dbReference type="ARBA" id="ARBA00022679"/>
    </source>
</evidence>
<evidence type="ECO:0000256" key="5">
    <source>
        <dbReference type="ARBA" id="ARBA00022475"/>
    </source>
</evidence>
<evidence type="ECO:0000256" key="18">
    <source>
        <dbReference type="ARBA" id="ARBA00023170"/>
    </source>
</evidence>
<dbReference type="Pfam" id="PF08263">
    <property type="entry name" value="LRRNT_2"/>
    <property type="match status" value="1"/>
</dbReference>
<dbReference type="Gene3D" id="1.10.510.10">
    <property type="entry name" value="Transferase(Phosphotransferase) domain 1"/>
    <property type="match status" value="1"/>
</dbReference>
<evidence type="ECO:0000256" key="22">
    <source>
        <dbReference type="PROSITE-ProRule" id="PRU10141"/>
    </source>
</evidence>
<accession>A0AAF0WKB8</accession>
<dbReference type="SUPFAM" id="SSF56112">
    <property type="entry name" value="Protein kinase-like (PK-like)"/>
    <property type="match status" value="1"/>
</dbReference>
<dbReference type="PROSITE" id="PS00107">
    <property type="entry name" value="PROTEIN_KINASE_ATP"/>
    <property type="match status" value="1"/>
</dbReference>
<evidence type="ECO:0000256" key="13">
    <source>
        <dbReference type="ARBA" id="ARBA00022741"/>
    </source>
</evidence>